<dbReference type="AlphaFoldDB" id="A0A8E2JKD0"/>
<feature type="region of interest" description="Disordered" evidence="2">
    <location>
        <begin position="29"/>
        <end position="102"/>
    </location>
</feature>
<evidence type="ECO:0000256" key="1">
    <source>
        <dbReference type="SAM" id="Coils"/>
    </source>
</evidence>
<organism evidence="3 4">
    <name type="scientific">Lepidopterella palustris CBS 459.81</name>
    <dbReference type="NCBI Taxonomy" id="1314670"/>
    <lineage>
        <taxon>Eukaryota</taxon>
        <taxon>Fungi</taxon>
        <taxon>Dikarya</taxon>
        <taxon>Ascomycota</taxon>
        <taxon>Pezizomycotina</taxon>
        <taxon>Dothideomycetes</taxon>
        <taxon>Pleosporomycetidae</taxon>
        <taxon>Mytilinidiales</taxon>
        <taxon>Argynnaceae</taxon>
        <taxon>Lepidopterella</taxon>
    </lineage>
</organism>
<feature type="compositionally biased region" description="Polar residues" evidence="2">
    <location>
        <begin position="67"/>
        <end position="78"/>
    </location>
</feature>
<name>A0A8E2JKD0_9PEZI</name>
<accession>A0A8E2JKD0</accession>
<feature type="region of interest" description="Disordered" evidence="2">
    <location>
        <begin position="136"/>
        <end position="184"/>
    </location>
</feature>
<evidence type="ECO:0000313" key="4">
    <source>
        <dbReference type="Proteomes" id="UP000250266"/>
    </source>
</evidence>
<feature type="compositionally biased region" description="Polar residues" evidence="2">
    <location>
        <begin position="552"/>
        <end position="576"/>
    </location>
</feature>
<evidence type="ECO:0000313" key="3">
    <source>
        <dbReference type="EMBL" id="OCK85607.1"/>
    </source>
</evidence>
<feature type="region of interest" description="Disordered" evidence="2">
    <location>
        <begin position="483"/>
        <end position="594"/>
    </location>
</feature>
<gene>
    <name evidence="3" type="ORF">K432DRAFT_439144</name>
</gene>
<dbReference type="Proteomes" id="UP000250266">
    <property type="component" value="Unassembled WGS sequence"/>
</dbReference>
<evidence type="ECO:0000256" key="2">
    <source>
        <dbReference type="SAM" id="MobiDB-lite"/>
    </source>
</evidence>
<sequence length="594" mass="65838">MSCATGPCIVDGSNTRPCIVDGSNPARVEAQNSTTSKQRLLGPFDPFASPPPISLVNTENEADTDSTDSSVNEYTDITTWHLPLTANPHASSKPQPTKPRPTRTALRIHTTGLSPQPSQDPAVNALTTSLASLSIESRLAPRKQRNQSPATPQSKRVEDWEPFAPRKQRNSPPASSPRKQADVWEEIPLQERQRGVGAEWDVISEREISSDEFEMVDWNVEDRETGWEQEWASESETVSEEFETVNAVPKYLPVQPTSKTQKSREQVKKVVLGVGEQVLGLRRNEELLKQKEGCRAAVKKLREEIQEDQRKIMALIAARETKVKTGQAPRAMEMNKAICVLNGGTEWTQKTTKGTEKRAISTRVVENRLGPHEIVVPSNSKSSSKIGSLPTDGDSIVLARMNSRASVAVGLADYFQRPKAEARSSIEEIQPQKIPSSEDQKVMDGGKSNSKEPICTPHPSIYDELPRNFINNLKSGYIPGQQVSKQQMLEQQSPRQQSPGNPGNHYPPSFSLYQHDQAGQAPRPRHVPSSDALRMYSVSRGSRSATAGRLQYSGNMPSSALSNERQRSESMSTQFDASYDSYHYYPGTPNMHMS</sequence>
<feature type="coiled-coil region" evidence="1">
    <location>
        <begin position="284"/>
        <end position="318"/>
    </location>
</feature>
<reference evidence="3 4" key="1">
    <citation type="journal article" date="2016" name="Nat. Commun.">
        <title>Ectomycorrhizal ecology is imprinted in the genome of the dominant symbiotic fungus Cenococcum geophilum.</title>
        <authorList>
            <consortium name="DOE Joint Genome Institute"/>
            <person name="Peter M."/>
            <person name="Kohler A."/>
            <person name="Ohm R.A."/>
            <person name="Kuo A."/>
            <person name="Krutzmann J."/>
            <person name="Morin E."/>
            <person name="Arend M."/>
            <person name="Barry K.W."/>
            <person name="Binder M."/>
            <person name="Choi C."/>
            <person name="Clum A."/>
            <person name="Copeland A."/>
            <person name="Grisel N."/>
            <person name="Haridas S."/>
            <person name="Kipfer T."/>
            <person name="LaButti K."/>
            <person name="Lindquist E."/>
            <person name="Lipzen A."/>
            <person name="Maire R."/>
            <person name="Meier B."/>
            <person name="Mihaltcheva S."/>
            <person name="Molinier V."/>
            <person name="Murat C."/>
            <person name="Poggeler S."/>
            <person name="Quandt C.A."/>
            <person name="Sperisen C."/>
            <person name="Tritt A."/>
            <person name="Tisserant E."/>
            <person name="Crous P.W."/>
            <person name="Henrissat B."/>
            <person name="Nehls U."/>
            <person name="Egli S."/>
            <person name="Spatafora J.W."/>
            <person name="Grigoriev I.V."/>
            <person name="Martin F.M."/>
        </authorList>
    </citation>
    <scope>NUCLEOTIDE SEQUENCE [LARGE SCALE GENOMIC DNA]</scope>
    <source>
        <strain evidence="3 4">CBS 459.81</strain>
    </source>
</reference>
<keyword evidence="1" id="KW-0175">Coiled coil</keyword>
<keyword evidence="4" id="KW-1185">Reference proteome</keyword>
<protein>
    <submittedName>
        <fullName evidence="3">Uncharacterized protein</fullName>
    </submittedName>
</protein>
<feature type="region of interest" description="Disordered" evidence="2">
    <location>
        <begin position="422"/>
        <end position="460"/>
    </location>
</feature>
<proteinExistence type="predicted"/>
<dbReference type="EMBL" id="KV744816">
    <property type="protein sequence ID" value="OCK85607.1"/>
    <property type="molecule type" value="Genomic_DNA"/>
</dbReference>
<feature type="compositionally biased region" description="Polar residues" evidence="2">
    <location>
        <begin position="483"/>
        <end position="501"/>
    </location>
</feature>